<proteinExistence type="predicted"/>
<dbReference type="AlphaFoldDB" id="A0A1W2CDG8"/>
<keyword evidence="2" id="KW-1185">Reference proteome</keyword>
<dbReference type="Gene3D" id="3.40.630.30">
    <property type="match status" value="1"/>
</dbReference>
<dbReference type="EMBL" id="FWXW01000009">
    <property type="protein sequence ID" value="SMC83024.1"/>
    <property type="molecule type" value="Genomic_DNA"/>
</dbReference>
<dbReference type="InterPro" id="IPR016181">
    <property type="entry name" value="Acyl_CoA_acyltransferase"/>
</dbReference>
<evidence type="ECO:0000313" key="1">
    <source>
        <dbReference type="EMBL" id="SMC83024.1"/>
    </source>
</evidence>
<sequence>MDVRAACPEDLDAVMKIYESARRFMSRSGNPTQWGAAYPERALLVDDIGKKQCYVCTDGKGIRAVFVMRIGEDPTYTVIENGAWKNDAPYGTIHRLAGDGTTAGVTNLCIEFCRDKIRNLRADTHRDNLIMQHLLEKNGFERCGTIYVEDGSPRIAYQSAG</sequence>
<protein>
    <recommendedName>
        <fullName evidence="3">N-acetyltransferase domain-containing protein</fullName>
    </recommendedName>
</protein>
<evidence type="ECO:0000313" key="2">
    <source>
        <dbReference type="Proteomes" id="UP000192790"/>
    </source>
</evidence>
<organism evidence="1 2">
    <name type="scientific">Papillibacter cinnamivorans DSM 12816</name>
    <dbReference type="NCBI Taxonomy" id="1122930"/>
    <lineage>
        <taxon>Bacteria</taxon>
        <taxon>Bacillati</taxon>
        <taxon>Bacillota</taxon>
        <taxon>Clostridia</taxon>
        <taxon>Eubacteriales</taxon>
        <taxon>Oscillospiraceae</taxon>
        <taxon>Papillibacter</taxon>
    </lineage>
</organism>
<evidence type="ECO:0008006" key="3">
    <source>
        <dbReference type="Google" id="ProtNLM"/>
    </source>
</evidence>
<dbReference type="SUPFAM" id="SSF55729">
    <property type="entry name" value="Acyl-CoA N-acyltransferases (Nat)"/>
    <property type="match status" value="1"/>
</dbReference>
<dbReference type="RefSeq" id="WP_084235411.1">
    <property type="nucleotide sequence ID" value="NZ_FWXW01000009.1"/>
</dbReference>
<gene>
    <name evidence="1" type="ORF">SAMN02745168_2751</name>
</gene>
<dbReference type="Proteomes" id="UP000192790">
    <property type="component" value="Unassembled WGS sequence"/>
</dbReference>
<name>A0A1W2CDG8_9FIRM</name>
<accession>A0A1W2CDG8</accession>
<reference evidence="1 2" key="1">
    <citation type="submission" date="2017-04" db="EMBL/GenBank/DDBJ databases">
        <authorList>
            <person name="Afonso C.L."/>
            <person name="Miller P.J."/>
            <person name="Scott M.A."/>
            <person name="Spackman E."/>
            <person name="Goraichik I."/>
            <person name="Dimitrov K.M."/>
            <person name="Suarez D.L."/>
            <person name="Swayne D.E."/>
        </authorList>
    </citation>
    <scope>NUCLEOTIDE SEQUENCE [LARGE SCALE GENOMIC DNA]</scope>
    <source>
        <strain evidence="1 2">DSM 12816</strain>
    </source>
</reference>
<dbReference type="OrthoDB" id="9796381at2"/>
<dbReference type="STRING" id="1122930.SAMN02745168_2751"/>